<proteinExistence type="predicted"/>
<dbReference type="Proteomes" id="UP000886005">
    <property type="component" value="Unassembled WGS sequence"/>
</dbReference>
<protein>
    <submittedName>
        <fullName evidence="1">DUF4837 family protein</fullName>
    </submittedName>
</protein>
<name>A0A7V1PVC0_CALAY</name>
<organism evidence="1">
    <name type="scientific">Caldithrix abyssi</name>
    <dbReference type="NCBI Taxonomy" id="187145"/>
    <lineage>
        <taxon>Bacteria</taxon>
        <taxon>Pseudomonadati</taxon>
        <taxon>Calditrichota</taxon>
        <taxon>Calditrichia</taxon>
        <taxon>Calditrichales</taxon>
        <taxon>Calditrichaceae</taxon>
        <taxon>Caldithrix</taxon>
    </lineage>
</organism>
<accession>A0A7V1PVC0</accession>
<comment type="caution">
    <text evidence="1">The sequence shown here is derived from an EMBL/GenBank/DDBJ whole genome shotgun (WGS) entry which is preliminary data.</text>
</comment>
<sequence>MKKVYKTFTALTVLVSAMLTWQCNLDMRPESLGLQHRVFVFADSLLWNEVGRDVELYFNDFVATPKAERSFIVTWKPLRELEAYNMRMNLFFIGTTRPGSEVNDYLLKVIPAEFIKNVNEDKNFYFFKDDLFARHQISLFMMARDVPTFKLQFKRLRREMLERFRKKYFARLERTMFDTAEQFEVEDIIAETFGYRIRVQHDYFLATSDPATQYIWLRRISPDRSLSVWRADSLPAQPGRLDFIAERDRMAKKYYSGDTVVTEDVIMDTVTFNGEEAIKISGSWVNPGLLVGGPFRTYYFKKEGQGPYYALDLSVMAPSKKKTPFLDQLEVIAHTFSFAAPKDSLKQDGP</sequence>
<gene>
    <name evidence="1" type="ORF">ENJ10_13255</name>
</gene>
<dbReference type="Pfam" id="PF16125">
    <property type="entry name" value="DUF4837"/>
    <property type="match status" value="1"/>
</dbReference>
<dbReference type="EMBL" id="DRLD01000372">
    <property type="protein sequence ID" value="HED11653.1"/>
    <property type="molecule type" value="Genomic_DNA"/>
</dbReference>
<evidence type="ECO:0000313" key="1">
    <source>
        <dbReference type="EMBL" id="HED11653.1"/>
    </source>
</evidence>
<dbReference type="AlphaFoldDB" id="A0A7V1PVC0"/>
<reference evidence="1" key="1">
    <citation type="journal article" date="2020" name="mSystems">
        <title>Genome- and Community-Level Interaction Insights into Carbon Utilization and Element Cycling Functions of Hydrothermarchaeota in Hydrothermal Sediment.</title>
        <authorList>
            <person name="Zhou Z."/>
            <person name="Liu Y."/>
            <person name="Xu W."/>
            <person name="Pan J."/>
            <person name="Luo Z.H."/>
            <person name="Li M."/>
        </authorList>
    </citation>
    <scope>NUCLEOTIDE SEQUENCE [LARGE SCALE GENOMIC DNA]</scope>
    <source>
        <strain evidence="1">HyVt-456</strain>
    </source>
</reference>
<dbReference type="InterPro" id="IPR032286">
    <property type="entry name" value="DUF4837"/>
</dbReference>